<dbReference type="NCBIfam" id="TIGR02189">
    <property type="entry name" value="GlrX-like_plant"/>
    <property type="match status" value="1"/>
</dbReference>
<evidence type="ECO:0000256" key="2">
    <source>
        <dbReference type="ARBA" id="ARBA00007568"/>
    </source>
</evidence>
<dbReference type="InterPro" id="IPR002109">
    <property type="entry name" value="Glutaredoxin"/>
</dbReference>
<reference evidence="6 7" key="1">
    <citation type="journal article" date="2023" name="Plants (Basel)">
        <title>Bridging the Gap: Combining Genomics and Transcriptomics Approaches to Understand Stylosanthes scabra, an Orphan Legume from the Brazilian Caatinga.</title>
        <authorList>
            <person name="Ferreira-Neto J.R.C."/>
            <person name="da Silva M.D."/>
            <person name="Binneck E."/>
            <person name="de Melo N.F."/>
            <person name="da Silva R.H."/>
            <person name="de Melo A.L.T.M."/>
            <person name="Pandolfi V."/>
            <person name="Bustamante F.O."/>
            <person name="Brasileiro-Vidal A.C."/>
            <person name="Benko-Iseppon A.M."/>
        </authorList>
    </citation>
    <scope>NUCLEOTIDE SEQUENCE [LARGE SCALE GENOMIC DNA]</scope>
    <source>
        <tissue evidence="6">Leaves</tissue>
    </source>
</reference>
<dbReference type="InterPro" id="IPR036249">
    <property type="entry name" value="Thioredoxin-like_sf"/>
</dbReference>
<comment type="subcellular location">
    <subcellularLocation>
        <location evidence="1">Cytoplasm</location>
    </subcellularLocation>
</comment>
<dbReference type="Gene3D" id="3.40.30.10">
    <property type="entry name" value="Glutaredoxin"/>
    <property type="match status" value="1"/>
</dbReference>
<feature type="domain" description="Glutaredoxin" evidence="5">
    <location>
        <begin position="38"/>
        <end position="103"/>
    </location>
</feature>
<dbReference type="PROSITE" id="PS51354">
    <property type="entry name" value="GLUTAREDOXIN_2"/>
    <property type="match status" value="1"/>
</dbReference>
<keyword evidence="4" id="KW-0676">Redox-active center</keyword>
<gene>
    <name evidence="6" type="ORF">PIB30_023868</name>
</gene>
<sequence>MREHHSPPSTAHEIPGSSVAVPEPVAAHLLKLVSDTAVIIIGKRECCMCHVVLKLLQGHGVNPPVYEFYEDCEATVAAALSDTVVGCGAKVMEFPVVFMGGKLFGGLDRVMAAHISGELVPVLKQAGALWL</sequence>
<keyword evidence="7" id="KW-1185">Reference proteome</keyword>
<dbReference type="InterPro" id="IPR011905">
    <property type="entry name" value="GlrX-like_pln_2"/>
</dbReference>
<dbReference type="Pfam" id="PF00462">
    <property type="entry name" value="Glutaredoxin"/>
    <property type="match status" value="1"/>
</dbReference>
<proteinExistence type="inferred from homology"/>
<evidence type="ECO:0000256" key="1">
    <source>
        <dbReference type="ARBA" id="ARBA00004496"/>
    </source>
</evidence>
<dbReference type="SUPFAM" id="SSF52833">
    <property type="entry name" value="Thioredoxin-like"/>
    <property type="match status" value="1"/>
</dbReference>
<evidence type="ECO:0000256" key="4">
    <source>
        <dbReference type="ARBA" id="ARBA00023284"/>
    </source>
</evidence>
<dbReference type="EMBL" id="JASCZI010060499">
    <property type="protein sequence ID" value="MED6132970.1"/>
    <property type="molecule type" value="Genomic_DNA"/>
</dbReference>
<comment type="similarity">
    <text evidence="2">Belongs to the glutaredoxin family. CC-type subfamily.</text>
</comment>
<protein>
    <recommendedName>
        <fullName evidence="5">Glutaredoxin domain-containing protein</fullName>
    </recommendedName>
</protein>
<evidence type="ECO:0000313" key="6">
    <source>
        <dbReference type="EMBL" id="MED6132970.1"/>
    </source>
</evidence>
<evidence type="ECO:0000313" key="7">
    <source>
        <dbReference type="Proteomes" id="UP001341840"/>
    </source>
</evidence>
<dbReference type="Proteomes" id="UP001341840">
    <property type="component" value="Unassembled WGS sequence"/>
</dbReference>
<comment type="caution">
    <text evidence="6">The sequence shown here is derived from an EMBL/GenBank/DDBJ whole genome shotgun (WGS) entry which is preliminary data.</text>
</comment>
<accession>A0ABU6S949</accession>
<evidence type="ECO:0000256" key="3">
    <source>
        <dbReference type="ARBA" id="ARBA00022490"/>
    </source>
</evidence>
<name>A0ABU6S949_9FABA</name>
<dbReference type="PANTHER" id="PTHR10168">
    <property type="entry name" value="GLUTAREDOXIN"/>
    <property type="match status" value="1"/>
</dbReference>
<evidence type="ECO:0000259" key="5">
    <source>
        <dbReference type="Pfam" id="PF00462"/>
    </source>
</evidence>
<keyword evidence="3" id="KW-0963">Cytoplasm</keyword>
<organism evidence="6 7">
    <name type="scientific">Stylosanthes scabra</name>
    <dbReference type="NCBI Taxonomy" id="79078"/>
    <lineage>
        <taxon>Eukaryota</taxon>
        <taxon>Viridiplantae</taxon>
        <taxon>Streptophyta</taxon>
        <taxon>Embryophyta</taxon>
        <taxon>Tracheophyta</taxon>
        <taxon>Spermatophyta</taxon>
        <taxon>Magnoliopsida</taxon>
        <taxon>eudicotyledons</taxon>
        <taxon>Gunneridae</taxon>
        <taxon>Pentapetalae</taxon>
        <taxon>rosids</taxon>
        <taxon>fabids</taxon>
        <taxon>Fabales</taxon>
        <taxon>Fabaceae</taxon>
        <taxon>Papilionoideae</taxon>
        <taxon>50 kb inversion clade</taxon>
        <taxon>dalbergioids sensu lato</taxon>
        <taxon>Dalbergieae</taxon>
        <taxon>Pterocarpus clade</taxon>
        <taxon>Stylosanthes</taxon>
    </lineage>
</organism>